<name>A0A8D9CAB3_9VIRU</name>
<accession>A0A8D9CAB3</accession>
<gene>
    <name evidence="1" type="ORF">SLAVMIC_00605</name>
</gene>
<evidence type="ECO:0000313" key="1">
    <source>
        <dbReference type="EMBL" id="CAG7580931.1"/>
    </source>
</evidence>
<reference evidence="1" key="1">
    <citation type="submission" date="2021-06" db="EMBL/GenBank/DDBJ databases">
        <authorList>
            <person name="Gannon L."/>
            <person name="Redgwell R T."/>
            <person name="Michniewski S."/>
            <person name="Harrison D C."/>
            <person name="Millard A."/>
        </authorList>
    </citation>
    <scope>NUCLEOTIDE SEQUENCE</scope>
</reference>
<organism evidence="1">
    <name type="scientific">uncultured marine phage</name>
    <dbReference type="NCBI Taxonomy" id="707152"/>
    <lineage>
        <taxon>Viruses</taxon>
        <taxon>environmental samples</taxon>
    </lineage>
</organism>
<protein>
    <submittedName>
        <fullName evidence="1">Uncharacterized protein</fullName>
    </submittedName>
</protein>
<dbReference type="EMBL" id="OU342829">
    <property type="protein sequence ID" value="CAG7580931.1"/>
    <property type="molecule type" value="Genomic_DNA"/>
</dbReference>
<sequence length="130" mass="14711">MNVKIEFELPLTLVFTEGNEYTLSYGTSTIKAKNIGTSRIDGLSIFDLIPPSIGSLRDYSFNGNKIKEIHLVSALEDHIPGFMGNSIDKKKKKLLEVVMNELNITDRDLMEDGKLESVIREIRLNKILKK</sequence>
<proteinExistence type="predicted"/>